<comment type="caution">
    <text evidence="4">The sequence shown here is derived from an EMBL/GenBank/DDBJ whole genome shotgun (WGS) entry which is preliminary data.</text>
</comment>
<evidence type="ECO:0000313" key="4">
    <source>
        <dbReference type="EMBL" id="TXK48995.1"/>
    </source>
</evidence>
<evidence type="ECO:0000256" key="1">
    <source>
        <dbReference type="ARBA" id="ARBA00022729"/>
    </source>
</evidence>
<sequence>MMNPKWNRREFLKKTGAAGLALSATGIPLSGLLSSCSRQASGWSSMVPASALSAAFQSPPAAAKPRVLWYWMHASSSKEGITADLEAMKEAGIGGAYIVAIKGKTDPPLTPNPVEQLSPEWWQMVNHALSEAGRLDLEMAIHASDGFALAGGPWITPALSMQKVVWSETHTQGGRRFTGKLPQPPTKENYYRDIAVLAYPTPDQADISTRTVAPKVTSNKPDAPAPQFLVREGNKENFSSKESCWIQYAFDTPFTCRSIVIRTNGNNFQAQRLLLEVSDDGKTFRSIGRLKPPRHGWQDTDANNTHVIEPTTARYFRFVYDKAGSEPGAEDVDSAKWSPNLKVAGIELSGTPRIHQYEGKTGEVWRISPRTTAAQVPDELCVPADKIINITKHLDANGNLNWNAPKGKWTILRMGLTSTGHTNATGGAGTGLECDKFNPEAINLQFDGWFGEAIKQAGPELTAKVLKLFYIDSWECGSQNWSPVFREEFRKRRGYDLMPYLPLYAGIPVQSADVSERFLHDVRQTIAELVNDMFYGTLMTRVREHGLKFTAECVSPTMTSDGMLHYSTVDIPMGEFWFRSPTHDKPNDVLDAISGAHVYGKPIVQAECFTQLRMAWDEHPALFKTLGDRNYALGFNRYVYHVFTHNPWLDRKPGMTLDGVGIHFQRDQTWWKPGRAWVTYAQRCQALLQQGNFVADIAVFTGEDIPRRAVLPDRLVSTLPGIFGKELVQQEKERLASTEIPLRQMPDGVTHTANMADPENWVDPLRGYAYDSINRDALLRLAKVENGRIVLPGGASYALLVIPGARPMAPNSDTMSPEVAEKLLEFVKAGATVLLTDRPDRSPSLHNAQTNDAKLQKLVSELWGSGPAEASTAAGASASIQSLGKGKLLKGPYQGASFDALGLERDVVATETGSNQRALDIAWTHRSSPDFDLYFISNQQEKQRTLELSLRVAGREPELYDAVTGEVRRAANWRIENNRTVLPLQLEANGSIFVVLQHKVSDKKSEEGNNWIAPQPLQTLEGSWQVQFDPAFGGPKEPVAMSQLADWSKQSSFGVKHYSGTAIYSKTFESKAPADKTTRVWLDLGNVANIAEVKVNGTPCGIAWTAPYRVEITEAIKAGKNELEIEVTNTWANRLIGDHGLPENERLTWTLAPYRLEGKPLLEAGLLGPVTLQTAKAL</sequence>
<dbReference type="OrthoDB" id="9761519at2"/>
<dbReference type="InterPro" id="IPR006311">
    <property type="entry name" value="TAT_signal"/>
</dbReference>
<dbReference type="GO" id="GO:0004553">
    <property type="term" value="F:hydrolase activity, hydrolyzing O-glycosyl compounds"/>
    <property type="evidence" value="ECO:0007669"/>
    <property type="project" value="UniProtKB-ARBA"/>
</dbReference>
<dbReference type="AlphaFoldDB" id="A0A5C8K9E6"/>
<evidence type="ECO:0000313" key="5">
    <source>
        <dbReference type="Proteomes" id="UP000321926"/>
    </source>
</evidence>
<evidence type="ECO:0000259" key="3">
    <source>
        <dbReference type="Pfam" id="PF22666"/>
    </source>
</evidence>
<reference evidence="4 5" key="1">
    <citation type="submission" date="2019-08" db="EMBL/GenBank/DDBJ databases">
        <authorList>
            <person name="Shi S."/>
        </authorList>
    </citation>
    <scope>NUCLEOTIDE SEQUENCE [LARGE SCALE GENOMIC DNA]</scope>
    <source>
        <strain evidence="4 5">GY10130</strain>
    </source>
</reference>
<dbReference type="InterPro" id="IPR054593">
    <property type="entry name" value="Beta-mannosidase-like_N2"/>
</dbReference>
<organism evidence="4 5">
    <name type="scientific">Pontibacter qinzhouensis</name>
    <dbReference type="NCBI Taxonomy" id="2603253"/>
    <lineage>
        <taxon>Bacteria</taxon>
        <taxon>Pseudomonadati</taxon>
        <taxon>Bacteroidota</taxon>
        <taxon>Cytophagia</taxon>
        <taxon>Cytophagales</taxon>
        <taxon>Hymenobacteraceae</taxon>
        <taxon>Pontibacter</taxon>
    </lineage>
</organism>
<dbReference type="EMBL" id="VRTY01000020">
    <property type="protein sequence ID" value="TXK48995.1"/>
    <property type="molecule type" value="Genomic_DNA"/>
</dbReference>
<feature type="domain" description="Beta-mannosidase-like galactose-binding" evidence="3">
    <location>
        <begin position="1062"/>
        <end position="1133"/>
    </location>
</feature>
<dbReference type="InterPro" id="IPR019546">
    <property type="entry name" value="TAT_signal_bac_arc"/>
</dbReference>
<dbReference type="PANTHER" id="PTHR43817:SF1">
    <property type="entry name" value="HYDROLASE, FAMILY 43, PUTATIVE (AFU_ORTHOLOGUE AFUA_3G01660)-RELATED"/>
    <property type="match status" value="1"/>
</dbReference>
<dbReference type="Gene3D" id="2.60.120.260">
    <property type="entry name" value="Galactose-binding domain-like"/>
    <property type="match status" value="2"/>
</dbReference>
<keyword evidence="1" id="KW-0732">Signal</keyword>
<dbReference type="NCBIfam" id="TIGR01409">
    <property type="entry name" value="TAT_signal_seq"/>
    <property type="match status" value="1"/>
</dbReference>
<gene>
    <name evidence="4" type="ORF">FVR03_07195</name>
</gene>
<dbReference type="Proteomes" id="UP000321926">
    <property type="component" value="Unassembled WGS sequence"/>
</dbReference>
<protein>
    <submittedName>
        <fullName evidence="4">Twin-arginine translocation signal domain-containing protein</fullName>
    </submittedName>
</protein>
<keyword evidence="2" id="KW-0378">Hydrolase</keyword>
<accession>A0A5C8K9E6</accession>
<name>A0A5C8K9E6_9BACT</name>
<dbReference type="InterPro" id="IPR008979">
    <property type="entry name" value="Galactose-bd-like_sf"/>
</dbReference>
<dbReference type="PANTHER" id="PTHR43817">
    <property type="entry name" value="GLYCOSYL HYDROLASE"/>
    <property type="match status" value="1"/>
</dbReference>
<dbReference type="PROSITE" id="PS51318">
    <property type="entry name" value="TAT"/>
    <property type="match status" value="1"/>
</dbReference>
<keyword evidence="5" id="KW-1185">Reference proteome</keyword>
<dbReference type="Pfam" id="PF17132">
    <property type="entry name" value="Glyco_hydro_106"/>
    <property type="match status" value="2"/>
</dbReference>
<dbReference type="SUPFAM" id="SSF49785">
    <property type="entry name" value="Galactose-binding domain-like"/>
    <property type="match status" value="2"/>
</dbReference>
<dbReference type="Pfam" id="PF22666">
    <property type="entry name" value="Glyco_hydro_2_N2"/>
    <property type="match status" value="1"/>
</dbReference>
<proteinExistence type="predicted"/>
<evidence type="ECO:0000256" key="2">
    <source>
        <dbReference type="ARBA" id="ARBA00022801"/>
    </source>
</evidence>
<dbReference type="NCBIfam" id="NF045579">
    <property type="entry name" value="rhamnoside_JR"/>
    <property type="match status" value="1"/>
</dbReference>